<dbReference type="InterPro" id="IPR013083">
    <property type="entry name" value="Znf_RING/FYVE/PHD"/>
</dbReference>
<protein>
    <submittedName>
        <fullName evidence="6">Oidioi.mRNA.OKI2018_I69.PAR.g13073.t1.cds</fullName>
    </submittedName>
</protein>
<evidence type="ECO:0000313" key="7">
    <source>
        <dbReference type="Proteomes" id="UP001158576"/>
    </source>
</evidence>
<keyword evidence="3" id="KW-0862">Zinc</keyword>
<evidence type="ECO:0000259" key="5">
    <source>
        <dbReference type="PROSITE" id="PS50089"/>
    </source>
</evidence>
<dbReference type="Gene3D" id="3.30.40.10">
    <property type="entry name" value="Zinc/RING finger domain, C3HC4 (zinc finger)"/>
    <property type="match status" value="1"/>
</dbReference>
<sequence length="187" mass="21896">MREFELESITDDMAIIYCRVCYKKTSLAPSISVIRRSDLHGNHVPGGQCRECSRRHYYPFTPAEWVEFKNNAFEINDNHYVARDALIPSQLCRTFTRGACIGSIIIKARQLKLASRKITQEERNLCVVCFETDKPMDPMPCKHYVCADCHAQLRSIDNEEMSNRCPYCKTFIKYTHLRQITKHERRI</sequence>
<dbReference type="SUPFAM" id="SSF57850">
    <property type="entry name" value="RING/U-box"/>
    <property type="match status" value="1"/>
</dbReference>
<dbReference type="InterPro" id="IPR001841">
    <property type="entry name" value="Znf_RING"/>
</dbReference>
<keyword evidence="2 4" id="KW-0863">Zinc-finger</keyword>
<dbReference type="Proteomes" id="UP001158576">
    <property type="component" value="Chromosome PAR"/>
</dbReference>
<evidence type="ECO:0000256" key="4">
    <source>
        <dbReference type="PROSITE-ProRule" id="PRU00175"/>
    </source>
</evidence>
<evidence type="ECO:0000313" key="6">
    <source>
        <dbReference type="EMBL" id="CAG5091489.1"/>
    </source>
</evidence>
<gene>
    <name evidence="6" type="ORF">OKIOD_LOCUS4631</name>
</gene>
<dbReference type="PROSITE" id="PS50089">
    <property type="entry name" value="ZF_RING_2"/>
    <property type="match status" value="1"/>
</dbReference>
<proteinExistence type="predicted"/>
<evidence type="ECO:0000256" key="2">
    <source>
        <dbReference type="ARBA" id="ARBA00022771"/>
    </source>
</evidence>
<dbReference type="Pfam" id="PF13920">
    <property type="entry name" value="zf-C3HC4_3"/>
    <property type="match status" value="1"/>
</dbReference>
<evidence type="ECO:0000256" key="3">
    <source>
        <dbReference type="ARBA" id="ARBA00022833"/>
    </source>
</evidence>
<accession>A0ABN7S685</accession>
<organism evidence="6 7">
    <name type="scientific">Oikopleura dioica</name>
    <name type="common">Tunicate</name>
    <dbReference type="NCBI Taxonomy" id="34765"/>
    <lineage>
        <taxon>Eukaryota</taxon>
        <taxon>Metazoa</taxon>
        <taxon>Chordata</taxon>
        <taxon>Tunicata</taxon>
        <taxon>Appendicularia</taxon>
        <taxon>Copelata</taxon>
        <taxon>Oikopleuridae</taxon>
        <taxon>Oikopleura</taxon>
    </lineage>
</organism>
<reference evidence="6 7" key="1">
    <citation type="submission" date="2021-04" db="EMBL/GenBank/DDBJ databases">
        <authorList>
            <person name="Bliznina A."/>
        </authorList>
    </citation>
    <scope>NUCLEOTIDE SEQUENCE [LARGE SCALE GENOMIC DNA]</scope>
</reference>
<dbReference type="EMBL" id="OU015568">
    <property type="protein sequence ID" value="CAG5091489.1"/>
    <property type="molecule type" value="Genomic_DNA"/>
</dbReference>
<keyword evidence="1" id="KW-0479">Metal-binding</keyword>
<evidence type="ECO:0000256" key="1">
    <source>
        <dbReference type="ARBA" id="ARBA00022723"/>
    </source>
</evidence>
<name>A0ABN7S685_OIKDI</name>
<feature type="domain" description="RING-type" evidence="5">
    <location>
        <begin position="126"/>
        <end position="169"/>
    </location>
</feature>
<keyword evidence="7" id="KW-1185">Reference proteome</keyword>